<evidence type="ECO:0000256" key="3">
    <source>
        <dbReference type="ARBA" id="ARBA00022485"/>
    </source>
</evidence>
<dbReference type="PROSITE" id="PS51085">
    <property type="entry name" value="2FE2S_FER_2"/>
    <property type="match status" value="1"/>
</dbReference>
<evidence type="ECO:0000256" key="6">
    <source>
        <dbReference type="ARBA" id="ARBA00022723"/>
    </source>
</evidence>
<dbReference type="GO" id="GO:0016020">
    <property type="term" value="C:membrane"/>
    <property type="evidence" value="ECO:0007669"/>
    <property type="project" value="InterPro"/>
</dbReference>
<dbReference type="CDD" id="cd00207">
    <property type="entry name" value="fer2"/>
    <property type="match status" value="1"/>
</dbReference>
<evidence type="ECO:0000256" key="8">
    <source>
        <dbReference type="ARBA" id="ARBA00023004"/>
    </source>
</evidence>
<keyword evidence="3" id="KW-0004">4Fe-4S</keyword>
<dbReference type="Proteomes" id="UP000231019">
    <property type="component" value="Unassembled WGS sequence"/>
</dbReference>
<dbReference type="SMART" id="SM00926">
    <property type="entry name" value="Molybdop_Fe4S4"/>
    <property type="match status" value="1"/>
</dbReference>
<dbReference type="Pfam" id="PF13510">
    <property type="entry name" value="Fer2_4"/>
    <property type="match status" value="1"/>
</dbReference>
<dbReference type="Gene3D" id="2.20.25.90">
    <property type="entry name" value="ADC-like domains"/>
    <property type="match status" value="1"/>
</dbReference>
<dbReference type="Gene3D" id="3.30.70.20">
    <property type="match status" value="1"/>
</dbReference>
<dbReference type="SUPFAM" id="SSF54862">
    <property type="entry name" value="4Fe-4S ferredoxins"/>
    <property type="match status" value="1"/>
</dbReference>
<comment type="similarity">
    <text evidence="2">Belongs to the complex I 75 kDa subunit family.</text>
</comment>
<dbReference type="EMBL" id="PFFQ01000041">
    <property type="protein sequence ID" value="PIW15967.1"/>
    <property type="molecule type" value="Genomic_DNA"/>
</dbReference>
<dbReference type="PANTHER" id="PTHR43105">
    <property type="entry name" value="RESPIRATORY NITRATE REDUCTASE"/>
    <property type="match status" value="1"/>
</dbReference>
<dbReference type="GO" id="GO:0016491">
    <property type="term" value="F:oxidoreductase activity"/>
    <property type="evidence" value="ECO:0007669"/>
    <property type="project" value="InterPro"/>
</dbReference>
<dbReference type="AlphaFoldDB" id="A0A2M7G2D0"/>
<dbReference type="GO" id="GO:0046872">
    <property type="term" value="F:metal ion binding"/>
    <property type="evidence" value="ECO:0007669"/>
    <property type="project" value="UniProtKB-KW"/>
</dbReference>
<keyword evidence="8" id="KW-0408">Iron</keyword>
<evidence type="ECO:0000313" key="16">
    <source>
        <dbReference type="EMBL" id="PIW15967.1"/>
    </source>
</evidence>
<dbReference type="GO" id="GO:0042773">
    <property type="term" value="P:ATP synthesis coupled electron transport"/>
    <property type="evidence" value="ECO:0007669"/>
    <property type="project" value="InterPro"/>
</dbReference>
<evidence type="ECO:0000256" key="9">
    <source>
        <dbReference type="ARBA" id="ARBA00023014"/>
    </source>
</evidence>
<dbReference type="InterPro" id="IPR054351">
    <property type="entry name" value="NADH_UbQ_OxRdtase_ferredoxin"/>
</dbReference>
<dbReference type="GO" id="GO:0008137">
    <property type="term" value="F:NADH dehydrogenase (ubiquinone) activity"/>
    <property type="evidence" value="ECO:0007669"/>
    <property type="project" value="InterPro"/>
</dbReference>
<dbReference type="SUPFAM" id="SSF54292">
    <property type="entry name" value="2Fe-2S ferredoxin-like"/>
    <property type="match status" value="1"/>
</dbReference>
<dbReference type="InterPro" id="IPR050123">
    <property type="entry name" value="Prok_molybdopt-oxidoreductase"/>
</dbReference>
<name>A0A2M7G2D0_9BACT</name>
<evidence type="ECO:0000256" key="7">
    <source>
        <dbReference type="ARBA" id="ARBA00022967"/>
    </source>
</evidence>
<dbReference type="InterPro" id="IPR006656">
    <property type="entry name" value="Mopterin_OxRdtase"/>
</dbReference>
<dbReference type="Pfam" id="PF10588">
    <property type="entry name" value="NADH-G_4Fe-4S_3"/>
    <property type="match status" value="1"/>
</dbReference>
<proteinExistence type="inferred from homology"/>
<evidence type="ECO:0000313" key="17">
    <source>
        <dbReference type="Proteomes" id="UP000231019"/>
    </source>
</evidence>
<dbReference type="PROSITE" id="PS51669">
    <property type="entry name" value="4FE4S_MOW_BIS_MGD"/>
    <property type="match status" value="1"/>
</dbReference>
<dbReference type="FunFam" id="3.10.20.740:FF:000001">
    <property type="entry name" value="NADH-quinone oxidoreductase subunit G"/>
    <property type="match status" value="1"/>
</dbReference>
<feature type="domain" description="2Fe-2S ferredoxin-type" evidence="12">
    <location>
        <begin position="2"/>
        <end position="80"/>
    </location>
</feature>
<sequence length="531" mass="59711">MPKIIIDSVEYEVEAGQNLIQAAASVGITIPHYCYHPGLSVSGNCRMCLVEVKGPRGVMPQIACSTPVSEGLEVMTTTDTVKKMRQGVMEFLLLNHPIDCPICDQAGECGLQDYYMDYGLYTNRSTVPKVKKNKVVDVGPLVMLDQERCILCSRCVRFCKEITHSDELVITGRGEKCRIDTFPGKKLDNPYSANVVDICPVGALTSKDFRFKKRVWFLNSTKSICTGCARGCNIQLDHEKGSIYRYRPRTNPEVNAYWLCDEGRLSYKSLNENRLQNALIHGEAHPLETVLERAQEAIGHALQKYGEKAVAGLASPQASLEDNFCLKALLSKLSDTPQIWGPSFEKLGEGDDFLRHPDKTPNQEGIKFLGIDTDYEALKTALMRTEIKLLIILDNHCQNNDFEHLLQEQRPTLIYLGSHRTQLAEKADFSLPITSHAEHYGSYINCEQRLQKVYRALLPVAEVQTGWQSLSQLFMKVNKSPAYQDLEEIWKDLASQYEALKGLSFYELPDEGLSLKPTPVEAQVEEVALHD</sequence>
<keyword evidence="6" id="KW-0479">Metal-binding</keyword>
<dbReference type="Pfam" id="PF00384">
    <property type="entry name" value="Molybdopterin"/>
    <property type="match status" value="1"/>
</dbReference>
<dbReference type="Pfam" id="PF22117">
    <property type="entry name" value="Fer4_Nqo3"/>
    <property type="match status" value="1"/>
</dbReference>
<dbReference type="FunFam" id="3.30.70.20:FF:000002">
    <property type="entry name" value="NADH-ubiquinone oxidoreductase 75 kDa subunit"/>
    <property type="match status" value="1"/>
</dbReference>
<dbReference type="PROSITE" id="PS51839">
    <property type="entry name" value="4FE4S_HC3"/>
    <property type="match status" value="1"/>
</dbReference>
<feature type="domain" description="4Fe-4S ferredoxin-type" evidence="13">
    <location>
        <begin position="140"/>
        <end position="167"/>
    </location>
</feature>
<dbReference type="SMART" id="SM00929">
    <property type="entry name" value="NADH-G_4Fe-4S_3"/>
    <property type="match status" value="1"/>
</dbReference>
<dbReference type="PROSITE" id="PS00643">
    <property type="entry name" value="COMPLEX1_75K_3"/>
    <property type="match status" value="1"/>
</dbReference>
<evidence type="ECO:0000256" key="4">
    <source>
        <dbReference type="ARBA" id="ARBA00022714"/>
    </source>
</evidence>
<keyword evidence="9" id="KW-0411">Iron-sulfur</keyword>
<evidence type="ECO:0000256" key="2">
    <source>
        <dbReference type="ARBA" id="ARBA00005404"/>
    </source>
</evidence>
<evidence type="ECO:0000259" key="15">
    <source>
        <dbReference type="PROSITE" id="PS51839"/>
    </source>
</evidence>
<dbReference type="PROSITE" id="PS00641">
    <property type="entry name" value="COMPLEX1_75K_1"/>
    <property type="match status" value="1"/>
</dbReference>
<accession>A0A2M7G2D0</accession>
<evidence type="ECO:0000259" key="12">
    <source>
        <dbReference type="PROSITE" id="PS51085"/>
    </source>
</evidence>
<dbReference type="PROSITE" id="PS51379">
    <property type="entry name" value="4FE4S_FER_2"/>
    <property type="match status" value="1"/>
</dbReference>
<dbReference type="GO" id="GO:0048038">
    <property type="term" value="F:quinone binding"/>
    <property type="evidence" value="ECO:0007669"/>
    <property type="project" value="UniProtKB-KW"/>
</dbReference>
<keyword evidence="10" id="KW-0520">NAD</keyword>
<feature type="domain" description="4Fe-4S His(Cys)3-ligated-type" evidence="15">
    <location>
        <begin position="80"/>
        <end position="119"/>
    </location>
</feature>
<dbReference type="InterPro" id="IPR000283">
    <property type="entry name" value="NADH_UbQ_OxRdtase_75kDa_su_CS"/>
</dbReference>
<gene>
    <name evidence="16" type="ORF">COW36_14715</name>
</gene>
<dbReference type="InterPro" id="IPR006963">
    <property type="entry name" value="Mopterin_OxRdtase_4Fe-4S_dom"/>
</dbReference>
<dbReference type="InterPro" id="IPR036010">
    <property type="entry name" value="2Fe-2S_ferredoxin-like_sf"/>
</dbReference>
<dbReference type="GO" id="GO:0051539">
    <property type="term" value="F:4 iron, 4 sulfur cluster binding"/>
    <property type="evidence" value="ECO:0007669"/>
    <property type="project" value="UniProtKB-KW"/>
</dbReference>
<protein>
    <submittedName>
        <fullName evidence="16">NADH-quinone oxidoreductase subunit L</fullName>
    </submittedName>
</protein>
<keyword evidence="7" id="KW-1278">Translocase</keyword>
<dbReference type="Pfam" id="PF04879">
    <property type="entry name" value="Molybdop_Fe4S4"/>
    <property type="match status" value="1"/>
</dbReference>
<dbReference type="Gene3D" id="3.10.20.740">
    <property type="match status" value="1"/>
</dbReference>
<dbReference type="Gene3D" id="3.40.50.740">
    <property type="match status" value="1"/>
</dbReference>
<comment type="cofactor">
    <cofactor evidence="11">
        <name>[2Fe-2S] cluster</name>
        <dbReference type="ChEBI" id="CHEBI:190135"/>
    </cofactor>
</comment>
<dbReference type="GO" id="GO:0051537">
    <property type="term" value="F:2 iron, 2 sulfur cluster binding"/>
    <property type="evidence" value="ECO:0007669"/>
    <property type="project" value="UniProtKB-KW"/>
</dbReference>
<evidence type="ECO:0000256" key="5">
    <source>
        <dbReference type="ARBA" id="ARBA00022719"/>
    </source>
</evidence>
<dbReference type="InterPro" id="IPR001041">
    <property type="entry name" value="2Fe-2S_ferredoxin-type"/>
</dbReference>
<reference evidence="16 17" key="1">
    <citation type="submission" date="2017-09" db="EMBL/GenBank/DDBJ databases">
        <title>Depth-based differentiation of microbial function through sediment-hosted aquifers and enrichment of novel symbionts in the deep terrestrial subsurface.</title>
        <authorList>
            <person name="Probst A.J."/>
            <person name="Ladd B."/>
            <person name="Jarett J.K."/>
            <person name="Geller-Mcgrath D.E."/>
            <person name="Sieber C.M."/>
            <person name="Emerson J.B."/>
            <person name="Anantharaman K."/>
            <person name="Thomas B.C."/>
            <person name="Malmstrom R."/>
            <person name="Stieglmeier M."/>
            <person name="Klingl A."/>
            <person name="Woyke T."/>
            <person name="Ryan C.M."/>
            <person name="Banfield J.F."/>
        </authorList>
    </citation>
    <scope>NUCLEOTIDE SEQUENCE [LARGE SCALE GENOMIC DNA]</scope>
    <source>
        <strain evidence="16">CG17_big_fil_post_rev_8_21_14_2_50_48_46</strain>
    </source>
</reference>
<organism evidence="16 17">
    <name type="scientific">bacterium (Candidatus Blackallbacteria) CG17_big_fil_post_rev_8_21_14_2_50_48_46</name>
    <dbReference type="NCBI Taxonomy" id="2014261"/>
    <lineage>
        <taxon>Bacteria</taxon>
        <taxon>Candidatus Blackallbacteria</taxon>
    </lineage>
</organism>
<evidence type="ECO:0000259" key="13">
    <source>
        <dbReference type="PROSITE" id="PS51379"/>
    </source>
</evidence>
<comment type="caution">
    <text evidence="16">The sequence shown here is derived from an EMBL/GenBank/DDBJ whole genome shotgun (WGS) entry which is preliminary data.</text>
</comment>
<evidence type="ECO:0000256" key="10">
    <source>
        <dbReference type="ARBA" id="ARBA00023027"/>
    </source>
</evidence>
<evidence type="ECO:0000256" key="11">
    <source>
        <dbReference type="ARBA" id="ARBA00034078"/>
    </source>
</evidence>
<dbReference type="SUPFAM" id="SSF53706">
    <property type="entry name" value="Formate dehydrogenase/DMSO reductase, domains 1-3"/>
    <property type="match status" value="1"/>
</dbReference>
<dbReference type="InterPro" id="IPR017896">
    <property type="entry name" value="4Fe4S_Fe-S-bd"/>
</dbReference>
<evidence type="ECO:0000256" key="1">
    <source>
        <dbReference type="ARBA" id="ARBA00001966"/>
    </source>
</evidence>
<keyword evidence="4" id="KW-0001">2Fe-2S</keyword>
<dbReference type="InterPro" id="IPR019574">
    <property type="entry name" value="NADH_UbQ_OxRdtase_Gsu_4Fe4S-bd"/>
</dbReference>
<feature type="domain" description="4Fe-4S Mo/W bis-MGD-type" evidence="14">
    <location>
        <begin position="218"/>
        <end position="274"/>
    </location>
</feature>
<dbReference type="PANTHER" id="PTHR43105:SF10">
    <property type="entry name" value="NADH-QUINONE OXIDOREDUCTASE SUBUNIT G"/>
    <property type="match status" value="1"/>
</dbReference>
<evidence type="ECO:0000259" key="14">
    <source>
        <dbReference type="PROSITE" id="PS51669"/>
    </source>
</evidence>
<comment type="cofactor">
    <cofactor evidence="1">
        <name>[4Fe-4S] cluster</name>
        <dbReference type="ChEBI" id="CHEBI:49883"/>
    </cofactor>
</comment>
<keyword evidence="5" id="KW-0874">Quinone</keyword>